<dbReference type="Gene3D" id="3.40.50.720">
    <property type="entry name" value="NAD(P)-binding Rossmann-like Domain"/>
    <property type="match status" value="1"/>
</dbReference>
<dbReference type="InterPro" id="IPR036291">
    <property type="entry name" value="NAD(P)-bd_dom_sf"/>
</dbReference>
<reference evidence="2" key="1">
    <citation type="submission" date="2014-11" db="EMBL/GenBank/DDBJ databases">
        <authorList>
            <person name="Genoscope - CEA"/>
        </authorList>
    </citation>
    <scope>NUCLEOTIDE SEQUENCE</scope>
    <source>
        <strain evidence="2">IPO1609</strain>
    </source>
</reference>
<dbReference type="PANTHER" id="PTHR21089:SF1">
    <property type="entry name" value="BIFUNCTIONAL 3-DEHYDROQUINATE DEHYDRATASE_SHIKIMATE DEHYDROGENASE, CHLOROPLASTIC"/>
    <property type="match status" value="1"/>
</dbReference>
<protein>
    <submittedName>
        <fullName evidence="2">Probable shikimate 5-dehydrogenase (Partial sequence c terminus) protein</fullName>
    </submittedName>
</protein>
<name>A0A7U7JDE0_RALSL</name>
<evidence type="ECO:0000313" key="3">
    <source>
        <dbReference type="Proteomes" id="UP000053470"/>
    </source>
</evidence>
<sequence length="115" mass="11816">MTTPGYPGLPLPPDLLQSRHWVAEIVYFPLETELLRRARALGCRTLDGGGMAVFQAVGAFELFTGIAPNAHRMLAHFAALQDAAAHAGAAGTRGIARAGADAGAGAGRAAVPLGR</sequence>
<dbReference type="EMBL" id="LN651281">
    <property type="protein sequence ID" value="CEJ16843.1"/>
    <property type="molecule type" value="Genomic_DNA"/>
</dbReference>
<dbReference type="Proteomes" id="UP000053470">
    <property type="component" value="Unassembled WGS sequence"/>
</dbReference>
<feature type="domain" description="SDH C-terminal" evidence="1">
    <location>
        <begin position="50"/>
        <end position="75"/>
    </location>
</feature>
<dbReference type="PANTHER" id="PTHR21089">
    <property type="entry name" value="SHIKIMATE DEHYDROGENASE"/>
    <property type="match status" value="1"/>
</dbReference>
<dbReference type="SUPFAM" id="SSF51735">
    <property type="entry name" value="NAD(P)-binding Rossmann-fold domains"/>
    <property type="match status" value="1"/>
</dbReference>
<evidence type="ECO:0000259" key="1">
    <source>
        <dbReference type="Pfam" id="PF18317"/>
    </source>
</evidence>
<dbReference type="Pfam" id="PF18317">
    <property type="entry name" value="SDH_C"/>
    <property type="match status" value="1"/>
</dbReference>
<proteinExistence type="predicted"/>
<dbReference type="InterPro" id="IPR022893">
    <property type="entry name" value="Shikimate_DH_fam"/>
</dbReference>
<dbReference type="GO" id="GO:0005829">
    <property type="term" value="C:cytosol"/>
    <property type="evidence" value="ECO:0007669"/>
    <property type="project" value="TreeGrafter"/>
</dbReference>
<evidence type="ECO:0000313" key="2">
    <source>
        <dbReference type="EMBL" id="CEJ16843.1"/>
    </source>
</evidence>
<gene>
    <name evidence="2" type="primary">aroE</name>
    <name evidence="2" type="ORF">RSIPO_03541</name>
</gene>
<organism evidence="2 3">
    <name type="scientific">Ralstonia solanacearum IPO1609</name>
    <dbReference type="NCBI Taxonomy" id="564066"/>
    <lineage>
        <taxon>Bacteria</taxon>
        <taxon>Pseudomonadati</taxon>
        <taxon>Pseudomonadota</taxon>
        <taxon>Betaproteobacteria</taxon>
        <taxon>Burkholderiales</taxon>
        <taxon>Burkholderiaceae</taxon>
        <taxon>Ralstonia</taxon>
        <taxon>Ralstonia solanacearum species complex</taxon>
    </lineage>
</organism>
<dbReference type="AlphaFoldDB" id="A0A7U7JDE0"/>
<dbReference type="InterPro" id="IPR041121">
    <property type="entry name" value="SDH_C"/>
</dbReference>
<keyword evidence="3" id="KW-1185">Reference proteome</keyword>
<reference evidence="2" key="2">
    <citation type="submission" date="2022-04" db="EMBL/GenBank/DDBJ databases">
        <title>Genomic draft of R. solanacearum strain IPO1609, a phylotype IIB1/biovar 2/race 3 strain isolated from potato in Europe.</title>
        <authorList>
            <person name="Boucher C."/>
            <person name="Carrere S."/>
            <person name="Dossat C."/>
            <person name="Elbaz M."/>
            <person name="Genin S."/>
            <person name="Gouzy J."/>
            <person name="Prior P."/>
            <person name="Segurens B."/>
            <person name="Wincker P."/>
        </authorList>
    </citation>
    <scope>NUCLEOTIDE SEQUENCE</scope>
    <source>
        <strain evidence="2">IPO1609</strain>
    </source>
</reference>
<dbReference type="GO" id="GO:0019632">
    <property type="term" value="P:shikimate metabolic process"/>
    <property type="evidence" value="ECO:0007669"/>
    <property type="project" value="TreeGrafter"/>
</dbReference>
<dbReference type="GO" id="GO:0009423">
    <property type="term" value="P:chorismate biosynthetic process"/>
    <property type="evidence" value="ECO:0007669"/>
    <property type="project" value="TreeGrafter"/>
</dbReference>
<accession>A0A7U7JDE0</accession>
<dbReference type="GO" id="GO:0004764">
    <property type="term" value="F:shikimate 3-dehydrogenase (NADP+) activity"/>
    <property type="evidence" value="ECO:0007669"/>
    <property type="project" value="InterPro"/>
</dbReference>
<dbReference type="GO" id="GO:0050661">
    <property type="term" value="F:NADP binding"/>
    <property type="evidence" value="ECO:0007669"/>
    <property type="project" value="TreeGrafter"/>
</dbReference>